<dbReference type="SUPFAM" id="SSF54236">
    <property type="entry name" value="Ubiquitin-like"/>
    <property type="match status" value="2"/>
</dbReference>
<dbReference type="PROSITE" id="PS50053">
    <property type="entry name" value="UBIQUITIN_2"/>
    <property type="match status" value="2"/>
</dbReference>
<reference evidence="2 3" key="1">
    <citation type="submission" date="2019-03" db="EMBL/GenBank/DDBJ databases">
        <title>Single cell metagenomics reveals metabolic interactions within the superorganism composed of flagellate Streblomastix strix and complex community of Bacteroidetes bacteria on its surface.</title>
        <authorList>
            <person name="Treitli S.C."/>
            <person name="Kolisko M."/>
            <person name="Husnik F."/>
            <person name="Keeling P."/>
            <person name="Hampl V."/>
        </authorList>
    </citation>
    <scope>NUCLEOTIDE SEQUENCE [LARGE SCALE GENOMIC DNA]</scope>
    <source>
        <strain evidence="2">ST1C</strain>
    </source>
</reference>
<proteinExistence type="predicted"/>
<dbReference type="SMART" id="SM00213">
    <property type="entry name" value="UBQ"/>
    <property type="match status" value="2"/>
</dbReference>
<dbReference type="Proteomes" id="UP000324800">
    <property type="component" value="Unassembled WGS sequence"/>
</dbReference>
<dbReference type="InterPro" id="IPR019956">
    <property type="entry name" value="Ubiquitin_dom"/>
</dbReference>
<dbReference type="InterPro" id="IPR050158">
    <property type="entry name" value="Ubiquitin_ubiquitin-like"/>
</dbReference>
<evidence type="ECO:0000313" key="2">
    <source>
        <dbReference type="EMBL" id="KAA6380347.1"/>
    </source>
</evidence>
<sequence>MLLKIRDYRKPIYEVNVNSLYDTVDALKKSIAGIVGVEPENQRLVFAGQELNNQRTLQSYGVKEGDTINLVTNQPLVQVPRPNPIGDQEMTVTVKTMIGKDKQYTVKGTDTIQSLKIRVQDKEGFPDDQFFFVCNGCKPQEEKTIDECAIAADDILHMVMRYKGATHDISMEQYEEAVKQGKI</sequence>
<dbReference type="EMBL" id="SNRW01007955">
    <property type="protein sequence ID" value="KAA6380347.1"/>
    <property type="molecule type" value="Genomic_DNA"/>
</dbReference>
<evidence type="ECO:0000313" key="3">
    <source>
        <dbReference type="Proteomes" id="UP000324800"/>
    </source>
</evidence>
<name>A0A5J4VCX8_9EUKA</name>
<dbReference type="CDD" id="cd17039">
    <property type="entry name" value="Ubl_ubiquitin_like"/>
    <property type="match status" value="1"/>
</dbReference>
<comment type="caution">
    <text evidence="2">The sequence shown here is derived from an EMBL/GenBank/DDBJ whole genome shotgun (WGS) entry which is preliminary data.</text>
</comment>
<dbReference type="InterPro" id="IPR000626">
    <property type="entry name" value="Ubiquitin-like_dom"/>
</dbReference>
<dbReference type="InterPro" id="IPR029071">
    <property type="entry name" value="Ubiquitin-like_domsf"/>
</dbReference>
<dbReference type="AlphaFoldDB" id="A0A5J4VCX8"/>
<dbReference type="Gene3D" id="3.10.20.90">
    <property type="entry name" value="Phosphatidylinositol 3-kinase Catalytic Subunit, Chain A, domain 1"/>
    <property type="match status" value="2"/>
</dbReference>
<gene>
    <name evidence="2" type="ORF">EZS28_024125</name>
</gene>
<dbReference type="PRINTS" id="PR00348">
    <property type="entry name" value="UBIQUITIN"/>
</dbReference>
<protein>
    <recommendedName>
        <fullName evidence="1">Ubiquitin-like domain-containing protein</fullName>
    </recommendedName>
</protein>
<dbReference type="PANTHER" id="PTHR10666">
    <property type="entry name" value="UBIQUITIN"/>
    <property type="match status" value="1"/>
</dbReference>
<dbReference type="Pfam" id="PF00240">
    <property type="entry name" value="ubiquitin"/>
    <property type="match status" value="2"/>
</dbReference>
<feature type="domain" description="Ubiquitin-like" evidence="1">
    <location>
        <begin position="90"/>
        <end position="165"/>
    </location>
</feature>
<dbReference type="OrthoDB" id="417450at2759"/>
<evidence type="ECO:0000259" key="1">
    <source>
        <dbReference type="PROSITE" id="PS50053"/>
    </source>
</evidence>
<accession>A0A5J4VCX8</accession>
<feature type="domain" description="Ubiquitin-like" evidence="1">
    <location>
        <begin position="22"/>
        <end position="75"/>
    </location>
</feature>
<organism evidence="2 3">
    <name type="scientific">Streblomastix strix</name>
    <dbReference type="NCBI Taxonomy" id="222440"/>
    <lineage>
        <taxon>Eukaryota</taxon>
        <taxon>Metamonada</taxon>
        <taxon>Preaxostyla</taxon>
        <taxon>Oxymonadida</taxon>
        <taxon>Streblomastigidae</taxon>
        <taxon>Streblomastix</taxon>
    </lineage>
</organism>